<comment type="function">
    <text evidence="1">May be involved in the biogenesis of curli organelles.</text>
</comment>
<evidence type="ECO:0000313" key="5">
    <source>
        <dbReference type="Proteomes" id="UP000290013"/>
    </source>
</evidence>
<name>A0A4U8WHL2_9FLAO</name>
<reference evidence="4 5" key="1">
    <citation type="submission" date="2019-02" db="EMBL/GenBank/DDBJ databases">
        <authorList>
            <consortium name="Pathogen Informatics"/>
        </authorList>
    </citation>
    <scope>NUCLEOTIDE SEQUENCE [LARGE SCALE GENOMIC DNA]</scope>
    <source>
        <strain evidence="4 5">3012STDY6944375</strain>
    </source>
</reference>
<organism evidence="4 5">
    <name type="scientific">Chryseobacterium taihuense</name>
    <dbReference type="NCBI Taxonomy" id="1141221"/>
    <lineage>
        <taxon>Bacteria</taxon>
        <taxon>Pseudomonadati</taxon>
        <taxon>Bacteroidota</taxon>
        <taxon>Flavobacteriia</taxon>
        <taxon>Flavobacteriales</taxon>
        <taxon>Weeksellaceae</taxon>
        <taxon>Chryseobacterium group</taxon>
        <taxon>Chryseobacterium</taxon>
    </lineage>
</organism>
<dbReference type="InterPro" id="IPR018900">
    <property type="entry name" value="Curli_CsgE"/>
</dbReference>
<evidence type="ECO:0000256" key="2">
    <source>
        <dbReference type="ARBA" id="ARBA00014024"/>
    </source>
</evidence>
<dbReference type="RefSeq" id="WP_130913041.1">
    <property type="nucleotide sequence ID" value="NZ_LR215974.1"/>
</dbReference>
<dbReference type="Gene3D" id="2.60.40.2420">
    <property type="match status" value="1"/>
</dbReference>
<dbReference type="AlphaFoldDB" id="A0A4U8WHL2"/>
<protein>
    <recommendedName>
        <fullName evidence="2">Curli production assembly/transport component CsgE</fullName>
    </recommendedName>
</protein>
<accession>A0A4U8WHL2</accession>
<dbReference type="EMBL" id="LR215974">
    <property type="protein sequence ID" value="VFB02128.1"/>
    <property type="molecule type" value="Genomic_DNA"/>
</dbReference>
<gene>
    <name evidence="4" type="ORF">NCTC12078_00101</name>
</gene>
<dbReference type="Pfam" id="PF10627">
    <property type="entry name" value="CsgE"/>
    <property type="match status" value="1"/>
</dbReference>
<proteinExistence type="predicted"/>
<keyword evidence="3" id="KW-0732">Signal</keyword>
<dbReference type="InterPro" id="IPR053722">
    <property type="entry name" value="Curli_assembly_CsgC/AgfC"/>
</dbReference>
<evidence type="ECO:0000256" key="3">
    <source>
        <dbReference type="ARBA" id="ARBA00022729"/>
    </source>
</evidence>
<evidence type="ECO:0000313" key="4">
    <source>
        <dbReference type="EMBL" id="VFB02128.1"/>
    </source>
</evidence>
<sequence>MKTRFYFFVLFLFCVKSISAQYENLSGKMKARIISENADGLYNFAATAENNSEIHYPIKYILLALKKSSTGNTSTNKQEGKYVVKPGETLTLSEIKTNLDKNDALKVYLFIKDEENDKVISKDSIEINPEKSAAKKSQYIPENDIELVGLTIDETRTKIGKHYYDHFFMYYLQSDRKFPGTVKIVEIPGLARSTRISVFYNDQEIYNFNTTPDEETTENEARNTLEILKRITLPKNELLKSST</sequence>
<dbReference type="KEGG" id="ctai:NCTC12078_00101"/>
<dbReference type="Proteomes" id="UP000290013">
    <property type="component" value="Chromosome"/>
</dbReference>
<evidence type="ECO:0000256" key="1">
    <source>
        <dbReference type="ARBA" id="ARBA00003989"/>
    </source>
</evidence>